<dbReference type="RefSeq" id="XP_008877124.1">
    <property type="nucleotide sequence ID" value="XM_008878902.1"/>
</dbReference>
<sequence>MRSTLSHLFHGCDRRTCVGRGGDSWNARQALYDGLERANDALDLDRHVPAAAARTRLFELRLKDDETSTPSIGIVSGHGGTFKKMWLDQIGRHPGSHDETKR</sequence>
<reference evidence="1" key="1">
    <citation type="submission" date="2013-12" db="EMBL/GenBank/DDBJ databases">
        <title>The Genome Sequence of Aphanomyces invadans NJM9701.</title>
        <authorList>
            <consortium name="The Broad Institute Genomics Platform"/>
            <person name="Russ C."/>
            <person name="Tyler B."/>
            <person name="van West P."/>
            <person name="Dieguez-Uribeondo J."/>
            <person name="Young S.K."/>
            <person name="Zeng Q."/>
            <person name="Gargeya S."/>
            <person name="Fitzgerald M."/>
            <person name="Abouelleil A."/>
            <person name="Alvarado L."/>
            <person name="Chapman S.B."/>
            <person name="Gainer-Dewar J."/>
            <person name="Goldberg J."/>
            <person name="Griggs A."/>
            <person name="Gujja S."/>
            <person name="Hansen M."/>
            <person name="Howarth C."/>
            <person name="Imamovic A."/>
            <person name="Ireland A."/>
            <person name="Larimer J."/>
            <person name="McCowan C."/>
            <person name="Murphy C."/>
            <person name="Pearson M."/>
            <person name="Poon T.W."/>
            <person name="Priest M."/>
            <person name="Roberts A."/>
            <person name="Saif S."/>
            <person name="Shea T."/>
            <person name="Sykes S."/>
            <person name="Wortman J."/>
            <person name="Nusbaum C."/>
            <person name="Birren B."/>
        </authorList>
    </citation>
    <scope>NUCLEOTIDE SEQUENCE [LARGE SCALE GENOMIC DNA]</scope>
    <source>
        <strain evidence="1">NJM9701</strain>
    </source>
</reference>
<proteinExistence type="predicted"/>
<dbReference type="OrthoDB" id="3350591at2759"/>
<dbReference type="EMBL" id="KI913986">
    <property type="protein sequence ID" value="ETV94362.1"/>
    <property type="molecule type" value="Genomic_DNA"/>
</dbReference>
<dbReference type="GeneID" id="20089052"/>
<evidence type="ECO:0000313" key="1">
    <source>
        <dbReference type="EMBL" id="ETV94362.1"/>
    </source>
</evidence>
<organism evidence="1">
    <name type="scientific">Aphanomyces invadans</name>
    <dbReference type="NCBI Taxonomy" id="157072"/>
    <lineage>
        <taxon>Eukaryota</taxon>
        <taxon>Sar</taxon>
        <taxon>Stramenopiles</taxon>
        <taxon>Oomycota</taxon>
        <taxon>Saprolegniomycetes</taxon>
        <taxon>Saprolegniales</taxon>
        <taxon>Verrucalvaceae</taxon>
        <taxon>Aphanomyces</taxon>
    </lineage>
</organism>
<name>A0A024TM14_9STRA</name>
<accession>A0A024TM14</accession>
<dbReference type="VEuPathDB" id="FungiDB:H310_12002"/>
<dbReference type="AlphaFoldDB" id="A0A024TM14"/>
<protein>
    <submittedName>
        <fullName evidence="1">Uncharacterized protein</fullName>
    </submittedName>
</protein>
<gene>
    <name evidence="1" type="ORF">H310_12002</name>
</gene>